<feature type="active site" description="Proton donor" evidence="4">
    <location>
        <position position="234"/>
    </location>
</feature>
<evidence type="ECO:0000259" key="8">
    <source>
        <dbReference type="Pfam" id="PF17851"/>
    </source>
</evidence>
<evidence type="ECO:0000256" key="6">
    <source>
        <dbReference type="RuleBase" id="RU361187"/>
    </source>
</evidence>
<keyword evidence="7" id="KW-0732">Signal</keyword>
<feature type="signal peptide" evidence="7">
    <location>
        <begin position="1"/>
        <end position="29"/>
    </location>
</feature>
<dbReference type="SUPFAM" id="SSF75005">
    <property type="entry name" value="Arabinanase/levansucrase/invertase"/>
    <property type="match status" value="1"/>
</dbReference>
<feature type="active site" description="Proton acceptor" evidence="4">
    <location>
        <position position="72"/>
    </location>
</feature>
<dbReference type="PANTHER" id="PTHR42812:SF5">
    <property type="entry name" value="ENDO-ARABINASE"/>
    <property type="match status" value="1"/>
</dbReference>
<dbReference type="Gene3D" id="2.115.10.20">
    <property type="entry name" value="Glycosyl hydrolase domain, family 43"/>
    <property type="match status" value="1"/>
</dbReference>
<dbReference type="Pfam" id="PF17851">
    <property type="entry name" value="GH43_C2"/>
    <property type="match status" value="1"/>
</dbReference>
<comment type="caution">
    <text evidence="9">The sequence shown here is derived from an EMBL/GenBank/DDBJ whole genome shotgun (WGS) entry which is preliminary data.</text>
</comment>
<accession>A0A562TDH5</accession>
<evidence type="ECO:0000256" key="7">
    <source>
        <dbReference type="SAM" id="SignalP"/>
    </source>
</evidence>
<dbReference type="Gene3D" id="2.60.120.200">
    <property type="match status" value="1"/>
</dbReference>
<sequence length="538" mass="60535">MPRILSNNVVNSKAASLFLLLALSFPVFCLAVAEHQSGFRYEAPGRNTLIPTNREDSSRRKENPVIPGDLADPSVIRKGDVYYATGTSSEWAPHFPLFQSRDLLHWRQIGYVFSQTPAWASASFWAPELFYWKGTYYVYYVARKKSDGISCIGVATSKDPAKGFTDRGILLEFGKEAIDPFVIAEDGRLYMTWKAYGLDERPIELLVARLSDDGLKVDSAHYTLLRDDEKKGLEGQCLVRRNGYYYLFYSVGNCCGRGCSYEVEVAQSASLLGPYTKFPGNPVFSETADWKCTGHGTIVTSKEGKDFYLYHAYSKTDDVYTGRQGMLGELRWDAQTGWPRIRPLGEKAGTIKNFRDDFSKTALSYAWQWDFRNSAPRVKIEKGNLSLSGLPGVGNRTGTVLTVRPLDGDYEISTEVANHNASLKGLVLYGDAGQSVGVGVKNDTVQVWEVKKGERSVLQESVIPRGEHLQLKMKVEKGYQCRFYWSKDGNTWNPLKTGEVYYNGEFLPPWDRSPRPGLMHQGAVAAPADFSYFEMRYR</sequence>
<feature type="domain" description="Beta-xylosidase C-terminal Concanavalin A-like" evidence="8">
    <location>
        <begin position="355"/>
        <end position="497"/>
    </location>
</feature>
<organism evidence="9 10">
    <name type="scientific">Chitinophaga japonensis</name>
    <name type="common">Flexibacter japonensis</name>
    <dbReference type="NCBI Taxonomy" id="104662"/>
    <lineage>
        <taxon>Bacteria</taxon>
        <taxon>Pseudomonadati</taxon>
        <taxon>Bacteroidota</taxon>
        <taxon>Chitinophagia</taxon>
        <taxon>Chitinophagales</taxon>
        <taxon>Chitinophagaceae</taxon>
        <taxon>Chitinophaga</taxon>
    </lineage>
</organism>
<evidence type="ECO:0000256" key="1">
    <source>
        <dbReference type="ARBA" id="ARBA00009865"/>
    </source>
</evidence>
<dbReference type="InterPro" id="IPR041542">
    <property type="entry name" value="GH43_C2"/>
</dbReference>
<dbReference type="Pfam" id="PF04616">
    <property type="entry name" value="Glyco_hydro_43"/>
    <property type="match status" value="1"/>
</dbReference>
<name>A0A562TDH5_CHIJA</name>
<keyword evidence="10" id="KW-1185">Reference proteome</keyword>
<dbReference type="EMBL" id="VLLG01000002">
    <property type="protein sequence ID" value="TWI91562.1"/>
    <property type="molecule type" value="Genomic_DNA"/>
</dbReference>
<proteinExistence type="inferred from homology"/>
<evidence type="ECO:0000313" key="10">
    <source>
        <dbReference type="Proteomes" id="UP000316778"/>
    </source>
</evidence>
<feature type="chain" id="PRO_5021939154" evidence="7">
    <location>
        <begin position="30"/>
        <end position="538"/>
    </location>
</feature>
<dbReference type="InterPro" id="IPR013320">
    <property type="entry name" value="ConA-like_dom_sf"/>
</dbReference>
<protein>
    <submittedName>
        <fullName evidence="9">Beta-xylosidase</fullName>
    </submittedName>
</protein>
<reference evidence="9 10" key="1">
    <citation type="journal article" date="2013" name="Stand. Genomic Sci.">
        <title>Genomic Encyclopedia of Type Strains, Phase I: The one thousand microbial genomes (KMG-I) project.</title>
        <authorList>
            <person name="Kyrpides N.C."/>
            <person name="Woyke T."/>
            <person name="Eisen J.A."/>
            <person name="Garrity G."/>
            <person name="Lilburn T.G."/>
            <person name="Beck B.J."/>
            <person name="Whitman W.B."/>
            <person name="Hugenholtz P."/>
            <person name="Klenk H.P."/>
        </authorList>
    </citation>
    <scope>NUCLEOTIDE SEQUENCE [LARGE SCALE GENOMIC DNA]</scope>
    <source>
        <strain evidence="9 10">DSM 13484</strain>
    </source>
</reference>
<evidence type="ECO:0000313" key="9">
    <source>
        <dbReference type="EMBL" id="TWI91562.1"/>
    </source>
</evidence>
<dbReference type="InterPro" id="IPR023296">
    <property type="entry name" value="Glyco_hydro_beta-prop_sf"/>
</dbReference>
<dbReference type="PANTHER" id="PTHR42812">
    <property type="entry name" value="BETA-XYLOSIDASE"/>
    <property type="match status" value="1"/>
</dbReference>
<comment type="similarity">
    <text evidence="1 6">Belongs to the glycosyl hydrolase 43 family.</text>
</comment>
<dbReference type="InterPro" id="IPR051795">
    <property type="entry name" value="Glycosyl_Hydrlase_43"/>
</dbReference>
<evidence type="ECO:0000256" key="2">
    <source>
        <dbReference type="ARBA" id="ARBA00022801"/>
    </source>
</evidence>
<keyword evidence="2 6" id="KW-0378">Hydrolase</keyword>
<dbReference type="AlphaFoldDB" id="A0A562TDH5"/>
<evidence type="ECO:0000256" key="4">
    <source>
        <dbReference type="PIRSR" id="PIRSR606710-1"/>
    </source>
</evidence>
<dbReference type="SUPFAM" id="SSF49899">
    <property type="entry name" value="Concanavalin A-like lectins/glucanases"/>
    <property type="match status" value="1"/>
</dbReference>
<evidence type="ECO:0000256" key="3">
    <source>
        <dbReference type="ARBA" id="ARBA00023295"/>
    </source>
</evidence>
<evidence type="ECO:0000256" key="5">
    <source>
        <dbReference type="PIRSR" id="PIRSR606710-2"/>
    </source>
</evidence>
<gene>
    <name evidence="9" type="ORF">LX66_0934</name>
</gene>
<dbReference type="CDD" id="cd08999">
    <property type="entry name" value="GH43_ABN-like"/>
    <property type="match status" value="1"/>
</dbReference>
<dbReference type="GO" id="GO:0005975">
    <property type="term" value="P:carbohydrate metabolic process"/>
    <property type="evidence" value="ECO:0007669"/>
    <property type="project" value="InterPro"/>
</dbReference>
<dbReference type="GO" id="GO:0004553">
    <property type="term" value="F:hydrolase activity, hydrolyzing O-glycosyl compounds"/>
    <property type="evidence" value="ECO:0007669"/>
    <property type="project" value="InterPro"/>
</dbReference>
<dbReference type="InterPro" id="IPR006710">
    <property type="entry name" value="Glyco_hydro_43"/>
</dbReference>
<dbReference type="Proteomes" id="UP000316778">
    <property type="component" value="Unassembled WGS sequence"/>
</dbReference>
<keyword evidence="3 6" id="KW-0326">Glycosidase</keyword>
<feature type="site" description="Important for catalytic activity, responsible for pKa modulation of the active site Glu and correct orientation of both the proton donor and substrate" evidence="5">
    <location>
        <position position="179"/>
    </location>
</feature>